<gene>
    <name evidence="5" type="ORF">ABXS69_09370</name>
</gene>
<evidence type="ECO:0000256" key="2">
    <source>
        <dbReference type="ARBA" id="ARBA00093789"/>
    </source>
</evidence>
<evidence type="ECO:0000256" key="1">
    <source>
        <dbReference type="ARBA" id="ARBA00023118"/>
    </source>
</evidence>
<sequence length="576" mass="61369">MSITRYEMTIHLVTDSPLHSGGIDEVVDRSRQGSERVAVPRRFARDGNGHPILTGRSVKGAVRAACEEYLCGDVGDAVREQLGSDWKGLWGTTSSGESRAATLTFHTVDLAEAAQREDGSTWKPGAAGVGAADAHPAADSVALATRTGIAVNRYWGAAGDTALFEHEYVPAGLPLTLTITAQTGRMSTSGGETQPEAAGPEPATESHVEQLFALIIGLLKSGRVAFGGRRNAGWGRVRLADHRPWTLTRSRLGTREELLTWLDGGEDVTTAIDPVACTESERIRITISWDSPTGILVAEPRPDRTERDEHAREGERGRSDDQQPNNYAEPLRSGPHPSAPLVLPGSSVRGALRSRASRIARTVLAARQPDSVDTWSGLGVHDQLTADPALVRDLFGSTNRRGALSVLDTLASGRTRLRTVLHNAGDRWTGGVAEGLLYGEKVPDTTWNDLVLELDPRSLPGTGDRRRAAWCLLGLTLAELATGTLPLGSRGTRGLGQVHVTRVRVDGGADVVGEPWDLTAPAGTATDLGDGAEAASIAAQVLSRLRALTIASNPEADVSWTGWSSYLCETKESSRD</sequence>
<proteinExistence type="predicted"/>
<dbReference type="GO" id="GO:0051607">
    <property type="term" value="P:defense response to virus"/>
    <property type="evidence" value="ECO:0007669"/>
    <property type="project" value="UniProtKB-KW"/>
</dbReference>
<accession>A0AAU8N3Q3</accession>
<feature type="domain" description="CRISPR type III-associated protein" evidence="4">
    <location>
        <begin position="342"/>
        <end position="498"/>
    </location>
</feature>
<comment type="subunit">
    <text evidence="2">Part of the Csm effector complex that includes Cas10, Csm2, Csm3, Csm4 and Csm5.</text>
</comment>
<dbReference type="RefSeq" id="WP_366180394.1">
    <property type="nucleotide sequence ID" value="NZ_CP159989.1"/>
</dbReference>
<dbReference type="Pfam" id="PF03787">
    <property type="entry name" value="RAMPs"/>
    <property type="match status" value="2"/>
</dbReference>
<evidence type="ECO:0000256" key="3">
    <source>
        <dbReference type="SAM" id="MobiDB-lite"/>
    </source>
</evidence>
<feature type="domain" description="CRISPR type III-associated protein" evidence="4">
    <location>
        <begin position="12"/>
        <end position="238"/>
    </location>
</feature>
<name>A0AAU8N3Q3_9ACTO</name>
<protein>
    <submittedName>
        <fullName evidence="5">RAMP superfamily CRISPR-associated protein</fullName>
    </submittedName>
</protein>
<dbReference type="InterPro" id="IPR052216">
    <property type="entry name" value="CRISPR_Csm3_endoribonuclease"/>
</dbReference>
<feature type="region of interest" description="Disordered" evidence="3">
    <location>
        <begin position="294"/>
        <end position="345"/>
    </location>
</feature>
<keyword evidence="1" id="KW-0051">Antiviral defense</keyword>
<feature type="compositionally biased region" description="Basic and acidic residues" evidence="3">
    <location>
        <begin position="300"/>
        <end position="321"/>
    </location>
</feature>
<dbReference type="PANTHER" id="PTHR35579">
    <property type="entry name" value="CRISPR SYSTEM CMS ENDORIBONUCLEASE CSM3"/>
    <property type="match status" value="1"/>
</dbReference>
<feature type="region of interest" description="Disordered" evidence="3">
    <location>
        <begin position="184"/>
        <end position="203"/>
    </location>
</feature>
<dbReference type="InterPro" id="IPR005537">
    <property type="entry name" value="RAMP_III_fam"/>
</dbReference>
<evidence type="ECO:0000259" key="4">
    <source>
        <dbReference type="Pfam" id="PF03787"/>
    </source>
</evidence>
<dbReference type="AlphaFoldDB" id="A0AAU8N3Q3"/>
<evidence type="ECO:0000313" key="5">
    <source>
        <dbReference type="EMBL" id="XCP82149.1"/>
    </source>
</evidence>
<dbReference type="EMBL" id="CP159989">
    <property type="protein sequence ID" value="XCP82149.1"/>
    <property type="molecule type" value="Genomic_DNA"/>
</dbReference>
<dbReference type="PANTHER" id="PTHR35579:SF6">
    <property type="entry name" value="DUF324 DOMAIN-CONTAINING PROTEIN"/>
    <property type="match status" value="1"/>
</dbReference>
<organism evidence="5">
    <name type="scientific">Actinomyces timonensis</name>
    <dbReference type="NCBI Taxonomy" id="1288391"/>
    <lineage>
        <taxon>Bacteria</taxon>
        <taxon>Bacillati</taxon>
        <taxon>Actinomycetota</taxon>
        <taxon>Actinomycetes</taxon>
        <taxon>Actinomycetales</taxon>
        <taxon>Actinomycetaceae</taxon>
        <taxon>Actinomyces</taxon>
    </lineage>
</organism>
<reference evidence="5" key="1">
    <citation type="submission" date="2024-05" db="EMBL/GenBank/DDBJ databases">
        <title>Draft genome assemblies of 36 bacteria isolated from hibernating arctic ground squirrels.</title>
        <authorList>
            <person name="McKee H."/>
            <person name="Mullen L."/>
            <person name="Drown D.M."/>
            <person name="Duddleston K.N."/>
        </authorList>
    </citation>
    <scope>NUCLEOTIDE SEQUENCE</scope>
    <source>
        <strain evidence="5">AR004</strain>
    </source>
</reference>